<protein>
    <submittedName>
        <fullName evidence="3">YcaO-like family protein</fullName>
    </submittedName>
</protein>
<dbReference type="PANTHER" id="PTHR37809:SF1">
    <property type="entry name" value="RIBOSOMAL PROTEIN S12 METHYLTHIOTRANSFERASE ACCESSORY FACTOR YCAO"/>
    <property type="match status" value="1"/>
</dbReference>
<dbReference type="NCBIfam" id="TIGR00702">
    <property type="entry name" value="YcaO-type kinase domain"/>
    <property type="match status" value="1"/>
</dbReference>
<proteinExistence type="predicted"/>
<dbReference type="EMBL" id="BAABHK010000026">
    <property type="protein sequence ID" value="GAA4639133.1"/>
    <property type="molecule type" value="Genomic_DNA"/>
</dbReference>
<dbReference type="Proteomes" id="UP001501442">
    <property type="component" value="Unassembled WGS sequence"/>
</dbReference>
<comment type="caution">
    <text evidence="3">The sequence shown here is derived from an EMBL/GenBank/DDBJ whole genome shotgun (WGS) entry which is preliminary data.</text>
</comment>
<name>A0ABP8USK1_9ACTN</name>
<gene>
    <name evidence="3" type="ORF">GCM10023196_099540</name>
</gene>
<sequence>MDYGITRLADVTGLDIIGIPVVMAVRPLATTLSVSQGKGATLLLAKISGAMEAIELWHAENAVPPAEVLDTPGSALALPYRIAELAGAEGSLLTERTRLDWIQARTVAERTPVLVPRTAVRMGHPPAGWRVPGFMETSNGLASGNTVAEATVHALYEVVERDAVDGLRRVPAPRRRYIDPVSVSEGHCAELVERVSRAGAWLELEHAPSRMGVPCVVAHLWHEDSPASIMFGAGAHADPAVALSRAITEAVQARLTHITGTRDDLTSAAYRPGHFPRPVTPGPVEPWERVTGGFPDAYSATDTAEADWLAERIGAVTGSSPLRVVLADRDEFAVVKVLCPGMRQAPPHQGARATDVRNESAA</sequence>
<evidence type="ECO:0000256" key="1">
    <source>
        <dbReference type="SAM" id="MobiDB-lite"/>
    </source>
</evidence>
<dbReference type="Pfam" id="PF02624">
    <property type="entry name" value="YcaO"/>
    <property type="match status" value="1"/>
</dbReference>
<dbReference type="PANTHER" id="PTHR37809">
    <property type="entry name" value="RIBOSOMAL PROTEIN S12 METHYLTHIOTRANSFERASE ACCESSORY FACTOR YCAO"/>
    <property type="match status" value="1"/>
</dbReference>
<evidence type="ECO:0000313" key="3">
    <source>
        <dbReference type="EMBL" id="GAA4639133.1"/>
    </source>
</evidence>
<evidence type="ECO:0000313" key="4">
    <source>
        <dbReference type="Proteomes" id="UP001501442"/>
    </source>
</evidence>
<reference evidence="4" key="1">
    <citation type="journal article" date="2019" name="Int. J. Syst. Evol. Microbiol.">
        <title>The Global Catalogue of Microorganisms (GCM) 10K type strain sequencing project: providing services to taxonomists for standard genome sequencing and annotation.</title>
        <authorList>
            <consortium name="The Broad Institute Genomics Platform"/>
            <consortium name="The Broad Institute Genome Sequencing Center for Infectious Disease"/>
            <person name="Wu L."/>
            <person name="Ma J."/>
        </authorList>
    </citation>
    <scope>NUCLEOTIDE SEQUENCE [LARGE SCALE GENOMIC DNA]</scope>
    <source>
        <strain evidence="4">JCM 17939</strain>
    </source>
</reference>
<dbReference type="Gene3D" id="3.30.160.660">
    <property type="match status" value="1"/>
</dbReference>
<organism evidence="3 4">
    <name type="scientific">Actinoallomurus vinaceus</name>
    <dbReference type="NCBI Taxonomy" id="1080074"/>
    <lineage>
        <taxon>Bacteria</taxon>
        <taxon>Bacillati</taxon>
        <taxon>Actinomycetota</taxon>
        <taxon>Actinomycetes</taxon>
        <taxon>Streptosporangiales</taxon>
        <taxon>Thermomonosporaceae</taxon>
        <taxon>Actinoallomurus</taxon>
    </lineage>
</organism>
<keyword evidence="4" id="KW-1185">Reference proteome</keyword>
<dbReference type="PROSITE" id="PS51664">
    <property type="entry name" value="YCAO"/>
    <property type="match status" value="1"/>
</dbReference>
<dbReference type="InterPro" id="IPR003776">
    <property type="entry name" value="YcaO-like_dom"/>
</dbReference>
<feature type="domain" description="YcaO" evidence="2">
    <location>
        <begin position="37"/>
        <end position="362"/>
    </location>
</feature>
<feature type="region of interest" description="Disordered" evidence="1">
    <location>
        <begin position="343"/>
        <end position="362"/>
    </location>
</feature>
<accession>A0ABP8USK1</accession>
<evidence type="ECO:0000259" key="2">
    <source>
        <dbReference type="PROSITE" id="PS51664"/>
    </source>
</evidence>